<dbReference type="EMBL" id="GEGO01007690">
    <property type="protein sequence ID" value="JAR87714.1"/>
    <property type="molecule type" value="Transcribed_RNA"/>
</dbReference>
<dbReference type="AlphaFoldDB" id="A0A147BAD7"/>
<feature type="non-terminal residue" evidence="1">
    <location>
        <position position="73"/>
    </location>
</feature>
<protein>
    <submittedName>
        <fullName evidence="1">Uncharacterized protein</fullName>
    </submittedName>
</protein>
<accession>A0A147BAD7</accession>
<reference evidence="1" key="1">
    <citation type="journal article" date="2018" name="PLoS Negl. Trop. Dis.">
        <title>Sialome diversity of ticks revealed by RNAseq of single tick salivary glands.</title>
        <authorList>
            <person name="Perner J."/>
            <person name="Kropackova S."/>
            <person name="Kopacek P."/>
            <person name="Ribeiro J.M."/>
        </authorList>
    </citation>
    <scope>NUCLEOTIDE SEQUENCE</scope>
    <source>
        <strain evidence="1">Siblings of single egg batch collected in Ceske Budejovice</strain>
        <tissue evidence="1">Salivary glands</tissue>
    </source>
</reference>
<evidence type="ECO:0000313" key="1">
    <source>
        <dbReference type="EMBL" id="JAR87714.1"/>
    </source>
</evidence>
<sequence>VVITCGNAGKDFRAGTRRYICSFINFPYKQIHFFCRCSSNTGAHVLVGVCRRVDEHKVKIARAARGVTNLTPP</sequence>
<feature type="non-terminal residue" evidence="1">
    <location>
        <position position="1"/>
    </location>
</feature>
<organism evidence="1">
    <name type="scientific">Ixodes ricinus</name>
    <name type="common">Common tick</name>
    <name type="synonym">Acarus ricinus</name>
    <dbReference type="NCBI Taxonomy" id="34613"/>
    <lineage>
        <taxon>Eukaryota</taxon>
        <taxon>Metazoa</taxon>
        <taxon>Ecdysozoa</taxon>
        <taxon>Arthropoda</taxon>
        <taxon>Chelicerata</taxon>
        <taxon>Arachnida</taxon>
        <taxon>Acari</taxon>
        <taxon>Parasitiformes</taxon>
        <taxon>Ixodida</taxon>
        <taxon>Ixodoidea</taxon>
        <taxon>Ixodidae</taxon>
        <taxon>Ixodinae</taxon>
        <taxon>Ixodes</taxon>
    </lineage>
</organism>
<proteinExistence type="predicted"/>
<name>A0A147BAD7_IXORI</name>